<dbReference type="InterPro" id="IPR013321">
    <property type="entry name" value="Arc_rbn_hlx_hlx"/>
</dbReference>
<dbReference type="SUPFAM" id="SSF47598">
    <property type="entry name" value="Ribbon-helix-helix"/>
    <property type="match status" value="1"/>
</dbReference>
<dbReference type="Proteomes" id="UP001237843">
    <property type="component" value="Unassembled WGS sequence"/>
</dbReference>
<reference evidence="1" key="1">
    <citation type="journal article" date="2023" name="Antibiotics">
        <title>Genomic Characterization of Antibiotic-Resistant Campylobacterales Isolated from Chilean Poultry Meat.</title>
        <authorList>
            <person name="Concha-Toloza M."/>
            <person name="Lopez-Cantillo M."/>
            <person name="Molina-Mora J.A."/>
            <person name="Collado L."/>
        </authorList>
    </citation>
    <scope>NUCLEOTIDE SEQUENCE</scope>
    <source>
        <strain evidence="1">FR1p273A</strain>
    </source>
</reference>
<dbReference type="GO" id="GO:0006355">
    <property type="term" value="P:regulation of DNA-templated transcription"/>
    <property type="evidence" value="ECO:0007669"/>
    <property type="project" value="InterPro"/>
</dbReference>
<name>A0AAW6VNK2_9BACT</name>
<evidence type="ECO:0000313" key="2">
    <source>
        <dbReference type="Proteomes" id="UP001237843"/>
    </source>
</evidence>
<gene>
    <name evidence="1" type="ORF">PT520_04675</name>
</gene>
<dbReference type="InterPro" id="IPR010985">
    <property type="entry name" value="Ribbon_hlx_hlx"/>
</dbReference>
<sequence length="118" mass="13310">MLREAIQKAKGDEDKKVGVSLKMSENFRNKLQIIADENNISLNALIISMLEVVYEKENSSSIYETLTKLGSKLQNLNDLIEKGVDSDVLGYDPYLAKKALLMQINDLEKALEYLGENE</sequence>
<comment type="caution">
    <text evidence="1">The sequence shown here is derived from an EMBL/GenBank/DDBJ whole genome shotgun (WGS) entry which is preliminary data.</text>
</comment>
<evidence type="ECO:0000313" key="1">
    <source>
        <dbReference type="EMBL" id="MDK2061818.1"/>
    </source>
</evidence>
<reference evidence="1" key="2">
    <citation type="submission" date="2023-02" db="EMBL/GenBank/DDBJ databases">
        <authorList>
            <person name="Concha-Toloza M."/>
            <person name="Lopez-Cantillo M."/>
            <person name="Molina-Mora J."/>
            <person name="Collado L."/>
        </authorList>
    </citation>
    <scope>NUCLEOTIDE SEQUENCE</scope>
    <source>
        <strain evidence="1">FR1p273A</strain>
    </source>
</reference>
<dbReference type="AlphaFoldDB" id="A0AAW6VNK2"/>
<dbReference type="EMBL" id="JAQTJH010000004">
    <property type="protein sequence ID" value="MDK2061818.1"/>
    <property type="molecule type" value="Genomic_DNA"/>
</dbReference>
<evidence type="ECO:0008006" key="3">
    <source>
        <dbReference type="Google" id="ProtNLM"/>
    </source>
</evidence>
<organism evidence="1 2">
    <name type="scientific">Aliarcobacter butzleri</name>
    <dbReference type="NCBI Taxonomy" id="28197"/>
    <lineage>
        <taxon>Bacteria</taxon>
        <taxon>Pseudomonadati</taxon>
        <taxon>Campylobacterota</taxon>
        <taxon>Epsilonproteobacteria</taxon>
        <taxon>Campylobacterales</taxon>
        <taxon>Arcobacteraceae</taxon>
        <taxon>Aliarcobacter</taxon>
    </lineage>
</organism>
<dbReference type="RefSeq" id="WP_284074568.1">
    <property type="nucleotide sequence ID" value="NZ_JAQTJH010000004.1"/>
</dbReference>
<accession>A0AAW6VNK2</accession>
<protein>
    <recommendedName>
        <fullName evidence="3">Toxin-antitoxin system HicB family antitoxin</fullName>
    </recommendedName>
</protein>
<dbReference type="Gene3D" id="1.10.1220.10">
    <property type="entry name" value="Met repressor-like"/>
    <property type="match status" value="1"/>
</dbReference>
<proteinExistence type="predicted"/>